<dbReference type="OrthoDB" id="826720at2"/>
<keyword evidence="9" id="KW-1185">Reference proteome</keyword>
<keyword evidence="3 6" id="KW-0812">Transmembrane</keyword>
<dbReference type="RefSeq" id="WP_131960247.1">
    <property type="nucleotide sequence ID" value="NZ_SMFL01000008.1"/>
</dbReference>
<feature type="transmembrane region" description="Helical" evidence="6">
    <location>
        <begin position="45"/>
        <end position="65"/>
    </location>
</feature>
<dbReference type="InterPro" id="IPR027379">
    <property type="entry name" value="CLS_N"/>
</dbReference>
<keyword evidence="4 6" id="KW-1133">Transmembrane helix</keyword>
<dbReference type="EMBL" id="SMFL01000008">
    <property type="protein sequence ID" value="TDE12827.1"/>
    <property type="molecule type" value="Genomic_DNA"/>
</dbReference>
<protein>
    <recommendedName>
        <fullName evidence="7">Cardiolipin synthase N-terminal domain-containing protein</fullName>
    </recommendedName>
</protein>
<comment type="caution">
    <text evidence="8">The sequence shown here is derived from an EMBL/GenBank/DDBJ whole genome shotgun (WGS) entry which is preliminary data.</text>
</comment>
<evidence type="ECO:0000256" key="6">
    <source>
        <dbReference type="SAM" id="Phobius"/>
    </source>
</evidence>
<evidence type="ECO:0000256" key="3">
    <source>
        <dbReference type="ARBA" id="ARBA00022692"/>
    </source>
</evidence>
<dbReference type="Proteomes" id="UP000294850">
    <property type="component" value="Unassembled WGS sequence"/>
</dbReference>
<dbReference type="Pfam" id="PF13396">
    <property type="entry name" value="PLDc_N"/>
    <property type="match status" value="1"/>
</dbReference>
<feature type="transmembrane region" description="Helical" evidence="6">
    <location>
        <begin position="12"/>
        <end position="33"/>
    </location>
</feature>
<evidence type="ECO:0000313" key="9">
    <source>
        <dbReference type="Proteomes" id="UP000294850"/>
    </source>
</evidence>
<name>A0A4R5DHS7_9BACT</name>
<evidence type="ECO:0000313" key="8">
    <source>
        <dbReference type="EMBL" id="TDE12827.1"/>
    </source>
</evidence>
<evidence type="ECO:0000256" key="5">
    <source>
        <dbReference type="ARBA" id="ARBA00023136"/>
    </source>
</evidence>
<organism evidence="8 9">
    <name type="scientific">Dyadobacter psychrotolerans</name>
    <dbReference type="NCBI Taxonomy" id="2541721"/>
    <lineage>
        <taxon>Bacteria</taxon>
        <taxon>Pseudomonadati</taxon>
        <taxon>Bacteroidota</taxon>
        <taxon>Cytophagia</taxon>
        <taxon>Cytophagales</taxon>
        <taxon>Spirosomataceae</taxon>
        <taxon>Dyadobacter</taxon>
    </lineage>
</organism>
<evidence type="ECO:0000256" key="4">
    <source>
        <dbReference type="ARBA" id="ARBA00022989"/>
    </source>
</evidence>
<proteinExistence type="predicted"/>
<keyword evidence="5 6" id="KW-0472">Membrane</keyword>
<feature type="domain" description="Cardiolipin synthase N-terminal" evidence="7">
    <location>
        <begin position="25"/>
        <end position="67"/>
    </location>
</feature>
<reference evidence="8 9" key="1">
    <citation type="submission" date="2019-03" db="EMBL/GenBank/DDBJ databases">
        <title>Dyadobacter AR-3-6 sp. nov., isolated from arctic soil.</title>
        <authorList>
            <person name="Chaudhary D.K."/>
        </authorList>
    </citation>
    <scope>NUCLEOTIDE SEQUENCE [LARGE SCALE GENOMIC DNA]</scope>
    <source>
        <strain evidence="8 9">AR-3-6</strain>
    </source>
</reference>
<accession>A0A4R5DHS7</accession>
<gene>
    <name evidence="8" type="ORF">E0F88_21000</name>
</gene>
<evidence type="ECO:0000256" key="1">
    <source>
        <dbReference type="ARBA" id="ARBA00004651"/>
    </source>
</evidence>
<comment type="subcellular location">
    <subcellularLocation>
        <location evidence="1">Cell membrane</location>
        <topology evidence="1">Multi-pass membrane protein</topology>
    </subcellularLocation>
</comment>
<evidence type="ECO:0000256" key="2">
    <source>
        <dbReference type="ARBA" id="ARBA00022475"/>
    </source>
</evidence>
<dbReference type="AlphaFoldDB" id="A0A4R5DHS7"/>
<sequence length="74" mass="8290">MKSILISLGGNETLLILLGVAFFAVVMWAIIDILRNNNLKGLEKVIWITVIMVLPVLGTLLYLYFGRTVNASRR</sequence>
<keyword evidence="2" id="KW-1003">Cell membrane</keyword>
<dbReference type="GO" id="GO:0005886">
    <property type="term" value="C:plasma membrane"/>
    <property type="evidence" value="ECO:0007669"/>
    <property type="project" value="UniProtKB-SubCell"/>
</dbReference>
<evidence type="ECO:0000259" key="7">
    <source>
        <dbReference type="Pfam" id="PF13396"/>
    </source>
</evidence>